<dbReference type="Gene3D" id="3.40.50.620">
    <property type="entry name" value="HUPs"/>
    <property type="match status" value="1"/>
</dbReference>
<evidence type="ECO:0000256" key="3">
    <source>
        <dbReference type="ARBA" id="ARBA00022630"/>
    </source>
</evidence>
<evidence type="ECO:0000256" key="12">
    <source>
        <dbReference type="ARBA" id="ARBA00049494"/>
    </source>
</evidence>
<dbReference type="Pfam" id="PF01507">
    <property type="entry name" value="PAPS_reduct"/>
    <property type="match status" value="1"/>
</dbReference>
<dbReference type="GO" id="GO:0006747">
    <property type="term" value="P:FAD biosynthetic process"/>
    <property type="evidence" value="ECO:0007669"/>
    <property type="project" value="TreeGrafter"/>
</dbReference>
<dbReference type="InterPro" id="IPR014729">
    <property type="entry name" value="Rossmann-like_a/b/a_fold"/>
</dbReference>
<sequence>KTDPNWPQIVRVSPLLNWSYHQIWSYVLQRRVPYCSLYAQGYTSIGSTFNTWPNPALAYTDRYGCLSYHAAWKLPDGAAERAGRQAAPTHVGNAYSGINIESCINL</sequence>
<proteinExistence type="predicted"/>
<keyword evidence="5" id="KW-0808">Transferase</keyword>
<dbReference type="PANTHER" id="PTHR23293">
    <property type="entry name" value="FAD SYNTHETASE-RELATED FMN ADENYLYLTRANSFERASE"/>
    <property type="match status" value="1"/>
</dbReference>
<evidence type="ECO:0000256" key="7">
    <source>
        <dbReference type="ARBA" id="ARBA00022741"/>
    </source>
</evidence>
<evidence type="ECO:0000256" key="5">
    <source>
        <dbReference type="ARBA" id="ARBA00022679"/>
    </source>
</evidence>
<dbReference type="EC" id="2.7.7.2" evidence="2"/>
<evidence type="ECO:0000256" key="11">
    <source>
        <dbReference type="ARBA" id="ARBA00031871"/>
    </source>
</evidence>
<dbReference type="GO" id="GO:0003919">
    <property type="term" value="F:FMN adenylyltransferase activity"/>
    <property type="evidence" value="ECO:0007669"/>
    <property type="project" value="UniProtKB-EC"/>
</dbReference>
<evidence type="ECO:0000256" key="9">
    <source>
        <dbReference type="ARBA" id="ARBA00022840"/>
    </source>
</evidence>
<evidence type="ECO:0000259" key="13">
    <source>
        <dbReference type="Pfam" id="PF01507"/>
    </source>
</evidence>
<dbReference type="InterPro" id="IPR002500">
    <property type="entry name" value="PAPS_reduct_dom"/>
</dbReference>
<keyword evidence="7" id="KW-0547">Nucleotide-binding</keyword>
<dbReference type="GO" id="GO:0005524">
    <property type="term" value="F:ATP binding"/>
    <property type="evidence" value="ECO:0007669"/>
    <property type="project" value="UniProtKB-KW"/>
</dbReference>
<dbReference type="EMBL" id="JTDY01000189">
    <property type="protein sequence ID" value="KOB78384.1"/>
    <property type="molecule type" value="Genomic_DNA"/>
</dbReference>
<comment type="caution">
    <text evidence="14">The sequence shown here is derived from an EMBL/GenBank/DDBJ whole genome shotgun (WGS) entry which is preliminary data.</text>
</comment>
<keyword evidence="6" id="KW-0548">Nucleotidyltransferase</keyword>
<evidence type="ECO:0000256" key="8">
    <source>
        <dbReference type="ARBA" id="ARBA00022827"/>
    </source>
</evidence>
<evidence type="ECO:0000256" key="6">
    <source>
        <dbReference type="ARBA" id="ARBA00022695"/>
    </source>
</evidence>
<evidence type="ECO:0000256" key="1">
    <source>
        <dbReference type="ARBA" id="ARBA00004726"/>
    </source>
</evidence>
<reference evidence="14 15" key="1">
    <citation type="journal article" date="2015" name="Genome Biol. Evol.">
        <title>The genome of winter moth (Operophtera brumata) provides a genomic perspective on sexual dimorphism and phenology.</title>
        <authorList>
            <person name="Derks M.F."/>
            <person name="Smit S."/>
            <person name="Salis L."/>
            <person name="Schijlen E."/>
            <person name="Bossers A."/>
            <person name="Mateman C."/>
            <person name="Pijl A.S."/>
            <person name="de Ridder D."/>
            <person name="Groenen M.A."/>
            <person name="Visser M.E."/>
            <person name="Megens H.J."/>
        </authorList>
    </citation>
    <scope>NUCLEOTIDE SEQUENCE [LARGE SCALE GENOMIC DNA]</scope>
    <source>
        <strain evidence="14">WM2013NL</strain>
        <tissue evidence="14">Head and thorax</tissue>
    </source>
</reference>
<dbReference type="STRING" id="104452.A0A0L7LSM4"/>
<dbReference type="AlphaFoldDB" id="A0A0L7LSM4"/>
<evidence type="ECO:0000256" key="2">
    <source>
        <dbReference type="ARBA" id="ARBA00012393"/>
    </source>
</evidence>
<feature type="domain" description="Phosphoadenosine phosphosulphate reductase" evidence="13">
    <location>
        <begin position="2"/>
        <end position="51"/>
    </location>
</feature>
<keyword evidence="9" id="KW-0067">ATP-binding</keyword>
<feature type="non-terminal residue" evidence="14">
    <location>
        <position position="1"/>
    </location>
</feature>
<comment type="pathway">
    <text evidence="1">Cofactor biosynthesis; FAD biosynthesis; FAD from FMN: step 1/1.</text>
</comment>
<organism evidence="14 15">
    <name type="scientific">Operophtera brumata</name>
    <name type="common">Winter moth</name>
    <name type="synonym">Phalaena brumata</name>
    <dbReference type="NCBI Taxonomy" id="104452"/>
    <lineage>
        <taxon>Eukaryota</taxon>
        <taxon>Metazoa</taxon>
        <taxon>Ecdysozoa</taxon>
        <taxon>Arthropoda</taxon>
        <taxon>Hexapoda</taxon>
        <taxon>Insecta</taxon>
        <taxon>Pterygota</taxon>
        <taxon>Neoptera</taxon>
        <taxon>Endopterygota</taxon>
        <taxon>Lepidoptera</taxon>
        <taxon>Glossata</taxon>
        <taxon>Ditrysia</taxon>
        <taxon>Geometroidea</taxon>
        <taxon>Geometridae</taxon>
        <taxon>Larentiinae</taxon>
        <taxon>Operophtera</taxon>
    </lineage>
</organism>
<evidence type="ECO:0000313" key="14">
    <source>
        <dbReference type="EMBL" id="KOB78384.1"/>
    </source>
</evidence>
<evidence type="ECO:0000313" key="15">
    <source>
        <dbReference type="Proteomes" id="UP000037510"/>
    </source>
</evidence>
<keyword evidence="8" id="KW-0274">FAD</keyword>
<gene>
    <name evidence="14" type="ORF">OBRU01_02448</name>
</gene>
<comment type="catalytic activity">
    <reaction evidence="12">
        <text>FMN + ATP + H(+) = FAD + diphosphate</text>
        <dbReference type="Rhea" id="RHEA:17237"/>
        <dbReference type="ChEBI" id="CHEBI:15378"/>
        <dbReference type="ChEBI" id="CHEBI:30616"/>
        <dbReference type="ChEBI" id="CHEBI:33019"/>
        <dbReference type="ChEBI" id="CHEBI:57692"/>
        <dbReference type="ChEBI" id="CHEBI:58210"/>
        <dbReference type="EC" id="2.7.7.2"/>
    </reaction>
</comment>
<protein>
    <recommendedName>
        <fullName evidence="2">FAD synthase</fullName>
        <ecNumber evidence="2">2.7.7.2</ecNumber>
    </recommendedName>
    <alternativeName>
        <fullName evidence="10">FAD pyrophosphorylase</fullName>
    </alternativeName>
    <alternativeName>
        <fullName evidence="11">FMN adenylyltransferase</fullName>
    </alternativeName>
</protein>
<accession>A0A0L7LSM4</accession>
<dbReference type="Proteomes" id="UP000037510">
    <property type="component" value="Unassembled WGS sequence"/>
</dbReference>
<name>A0A0L7LSM4_OPEBR</name>
<dbReference type="SUPFAM" id="SSF52402">
    <property type="entry name" value="Adenine nucleotide alpha hydrolases-like"/>
    <property type="match status" value="1"/>
</dbReference>
<evidence type="ECO:0000256" key="10">
    <source>
        <dbReference type="ARBA" id="ARBA00031145"/>
    </source>
</evidence>
<keyword evidence="15" id="KW-1185">Reference proteome</keyword>
<keyword evidence="3" id="KW-0285">Flavoprotein</keyword>
<keyword evidence="4" id="KW-0288">FMN</keyword>
<evidence type="ECO:0000256" key="4">
    <source>
        <dbReference type="ARBA" id="ARBA00022643"/>
    </source>
</evidence>
<dbReference type="PANTHER" id="PTHR23293:SF9">
    <property type="entry name" value="FAD SYNTHASE"/>
    <property type="match status" value="1"/>
</dbReference>